<dbReference type="OrthoDB" id="5978402at2759"/>
<accession>A0A9X0DAU4</accession>
<reference evidence="1" key="1">
    <citation type="submission" date="2023-01" db="EMBL/GenBank/DDBJ databases">
        <title>Genome assembly of the deep-sea coral Lophelia pertusa.</title>
        <authorList>
            <person name="Herrera S."/>
            <person name="Cordes E."/>
        </authorList>
    </citation>
    <scope>NUCLEOTIDE SEQUENCE</scope>
    <source>
        <strain evidence="1">USNM1676648</strain>
        <tissue evidence="1">Polyp</tissue>
    </source>
</reference>
<name>A0A9X0DAU4_9CNID</name>
<organism evidence="1 2">
    <name type="scientific">Desmophyllum pertusum</name>
    <dbReference type="NCBI Taxonomy" id="174260"/>
    <lineage>
        <taxon>Eukaryota</taxon>
        <taxon>Metazoa</taxon>
        <taxon>Cnidaria</taxon>
        <taxon>Anthozoa</taxon>
        <taxon>Hexacorallia</taxon>
        <taxon>Scleractinia</taxon>
        <taxon>Caryophylliina</taxon>
        <taxon>Caryophylliidae</taxon>
        <taxon>Desmophyllum</taxon>
    </lineage>
</organism>
<gene>
    <name evidence="1" type="ORF">OS493_008143</name>
</gene>
<keyword evidence="2" id="KW-1185">Reference proteome</keyword>
<sequence length="113" mass="12987">MERDLQEVQALMCTILEDKEIDEECIRLKEEDRDSHQGPDLSTGNDAICLRFYRMTRVTFGVISSPFLAICTTQEHARRCKETFPEVSDEILRNTHVDDFASGKDGVYEALEL</sequence>
<evidence type="ECO:0000313" key="2">
    <source>
        <dbReference type="Proteomes" id="UP001163046"/>
    </source>
</evidence>
<dbReference type="Proteomes" id="UP001163046">
    <property type="component" value="Unassembled WGS sequence"/>
</dbReference>
<dbReference type="EMBL" id="MU825399">
    <property type="protein sequence ID" value="KAJ7392906.1"/>
    <property type="molecule type" value="Genomic_DNA"/>
</dbReference>
<protein>
    <submittedName>
        <fullName evidence="1">Uncharacterized protein</fullName>
    </submittedName>
</protein>
<comment type="caution">
    <text evidence="1">The sequence shown here is derived from an EMBL/GenBank/DDBJ whole genome shotgun (WGS) entry which is preliminary data.</text>
</comment>
<proteinExistence type="predicted"/>
<dbReference type="AlphaFoldDB" id="A0A9X0DAU4"/>
<evidence type="ECO:0000313" key="1">
    <source>
        <dbReference type="EMBL" id="KAJ7392906.1"/>
    </source>
</evidence>